<dbReference type="SUPFAM" id="SSF81296">
    <property type="entry name" value="E set domains"/>
    <property type="match status" value="1"/>
</dbReference>
<gene>
    <name evidence="3" type="ORF">L21SP2_2167</name>
</gene>
<dbReference type="InterPro" id="IPR006047">
    <property type="entry name" value="GH13_cat_dom"/>
</dbReference>
<dbReference type="eggNOG" id="COG1523">
    <property type="taxonomic scope" value="Bacteria"/>
</dbReference>
<dbReference type="Gene3D" id="2.60.40.10">
    <property type="entry name" value="Immunoglobulins"/>
    <property type="match status" value="1"/>
</dbReference>
<comment type="similarity">
    <text evidence="1">Belongs to the glycosyl hydrolase 13 family.</text>
</comment>
<dbReference type="EMBL" id="CP006939">
    <property type="protein sequence ID" value="AHC15530.1"/>
    <property type="molecule type" value="Genomic_DNA"/>
</dbReference>
<dbReference type="KEGG" id="slr:L21SP2_2167"/>
<dbReference type="PROSITE" id="PS51257">
    <property type="entry name" value="PROKAR_LIPOPROTEIN"/>
    <property type="match status" value="1"/>
</dbReference>
<dbReference type="OrthoDB" id="9800174at2"/>
<dbReference type="HOGENOM" id="CLU_004245_5_0_12"/>
<evidence type="ECO:0000259" key="2">
    <source>
        <dbReference type="SMART" id="SM00642"/>
    </source>
</evidence>
<dbReference type="InterPro" id="IPR017853">
    <property type="entry name" value="GH"/>
</dbReference>
<name>V5WIU8_9SPIO</name>
<reference evidence="3 4" key="1">
    <citation type="journal article" date="2015" name="Stand. Genomic Sci.">
        <title>Complete genome sequence and description of Salinispira pacifica gen. nov., sp. nov., a novel spirochaete isolated form a hypersaline microbial mat.</title>
        <authorList>
            <person name="Ben Hania W."/>
            <person name="Joseph M."/>
            <person name="Schumann P."/>
            <person name="Bunk B."/>
            <person name="Fiebig A."/>
            <person name="Sproer C."/>
            <person name="Klenk H.P."/>
            <person name="Fardeau M.L."/>
            <person name="Spring S."/>
        </authorList>
    </citation>
    <scope>NUCLEOTIDE SEQUENCE [LARGE SCALE GENOMIC DNA]</scope>
    <source>
        <strain evidence="3 4">L21-RPul-D2</strain>
    </source>
</reference>
<organism evidence="3 4">
    <name type="scientific">Salinispira pacifica</name>
    <dbReference type="NCBI Taxonomy" id="1307761"/>
    <lineage>
        <taxon>Bacteria</taxon>
        <taxon>Pseudomonadati</taxon>
        <taxon>Spirochaetota</taxon>
        <taxon>Spirochaetia</taxon>
        <taxon>Spirochaetales</taxon>
        <taxon>Spirochaetaceae</taxon>
        <taxon>Salinispira</taxon>
    </lineage>
</organism>
<accession>V5WIU8</accession>
<protein>
    <recommendedName>
        <fullName evidence="2">Glycosyl hydrolase family 13 catalytic domain-containing protein</fullName>
    </recommendedName>
</protein>
<dbReference type="AlphaFoldDB" id="V5WIU8"/>
<proteinExistence type="inferred from homology"/>
<dbReference type="GO" id="GO:0004553">
    <property type="term" value="F:hydrolase activity, hydrolyzing O-glycosyl compounds"/>
    <property type="evidence" value="ECO:0007669"/>
    <property type="project" value="InterPro"/>
</dbReference>
<evidence type="ECO:0000313" key="4">
    <source>
        <dbReference type="Proteomes" id="UP000018680"/>
    </source>
</evidence>
<dbReference type="Gene3D" id="3.20.20.80">
    <property type="entry name" value="Glycosidases"/>
    <property type="match status" value="1"/>
</dbReference>
<dbReference type="RefSeq" id="WP_024268434.1">
    <property type="nucleotide sequence ID" value="NC_023035.1"/>
</dbReference>
<dbReference type="GO" id="GO:0005975">
    <property type="term" value="P:carbohydrate metabolic process"/>
    <property type="evidence" value="ECO:0007669"/>
    <property type="project" value="InterPro"/>
</dbReference>
<dbReference type="InterPro" id="IPR044143">
    <property type="entry name" value="GlgB_N_E_set_prok"/>
</dbReference>
<keyword evidence="4" id="KW-1185">Reference proteome</keyword>
<dbReference type="Pfam" id="PF00128">
    <property type="entry name" value="Alpha-amylase"/>
    <property type="match status" value="1"/>
</dbReference>
<dbReference type="InterPro" id="IPR014756">
    <property type="entry name" value="Ig_E-set"/>
</dbReference>
<evidence type="ECO:0000313" key="3">
    <source>
        <dbReference type="EMBL" id="AHC15530.1"/>
    </source>
</evidence>
<dbReference type="InterPro" id="IPR013783">
    <property type="entry name" value="Ig-like_fold"/>
</dbReference>
<evidence type="ECO:0000256" key="1">
    <source>
        <dbReference type="ARBA" id="ARBA00008061"/>
    </source>
</evidence>
<dbReference type="SMART" id="SM00642">
    <property type="entry name" value="Aamy"/>
    <property type="match status" value="1"/>
</dbReference>
<feature type="domain" description="Glycosyl hydrolase family 13 catalytic" evidence="2">
    <location>
        <begin position="150"/>
        <end position="501"/>
    </location>
</feature>
<dbReference type="Proteomes" id="UP000018680">
    <property type="component" value="Chromosome"/>
</dbReference>
<sequence length="629" mass="68650">MIKSKLLLLFAGLTMVFISCGKKMEEPLPADYALGSQYINSDTGTRFAVYAPGAEKVAVSGNFNDWSSTPMYRDGETFWVEISDAGPGDTYKFRSESFEGEWIADPYSRLITNDEGANSVVLDPSGASASYSWGDGSWSRPERDQLVIYEMHIQDFTWQVRSGPVDNSANIPGDQVQTGHEGTYAGVADRVEYLEALGVNAVELMPVQEWPGGFYSWGYNPYIYTAIESSMGSGSGEQALVDFKHMVDTLHQAGIAVIVDVVYNHTTGDAPLYKINSGQFYDGDTDWGPRLDLTNDFVYEHVKHSLTYLMDEFRVDGFRFDSTQNSDSQAMIDLIDDLYAAGYDDRYYIFEEFDGGHNSAIQNYNSGKGEARISSWGAGFKDAMYPALSDAGYSNLPAVTYHSQDYGYSYSDSAIAYASSHDEGTLYYHAGGPQLALTSLTHKLTSLSVPMFWMGDEIMRDHRGNSDDPVSGSGSGVDVENNQMNWSSLLTSNADELAYVQELLAMREAHPSLRRGVSNPDTNGSSFSDGFAWQVNTTGSDWDHDGVLGYALKAPGDRPFLILMNYKDAEEPGFGLAQLPAGTWTLVADSSVPQADSSLTGLGSTITVAVDGTGSVNIPANTALIYVGP</sequence>
<dbReference type="STRING" id="1307761.L21SP2_2167"/>
<dbReference type="InterPro" id="IPR004193">
    <property type="entry name" value="Glyco_hydro_13_N"/>
</dbReference>
<dbReference type="Pfam" id="PF02922">
    <property type="entry name" value="CBM_48"/>
    <property type="match status" value="1"/>
</dbReference>
<dbReference type="PANTHER" id="PTHR43002">
    <property type="entry name" value="GLYCOGEN DEBRANCHING ENZYME"/>
    <property type="match status" value="1"/>
</dbReference>
<dbReference type="SUPFAM" id="SSF51445">
    <property type="entry name" value="(Trans)glycosidases"/>
    <property type="match status" value="1"/>
</dbReference>
<dbReference type="CDD" id="cd02855">
    <property type="entry name" value="E_set_GBE_prok_N"/>
    <property type="match status" value="1"/>
</dbReference>